<gene>
    <name evidence="1" type="ORF">SDC9_198978</name>
</gene>
<organism evidence="1">
    <name type="scientific">bioreactor metagenome</name>
    <dbReference type="NCBI Taxonomy" id="1076179"/>
    <lineage>
        <taxon>unclassified sequences</taxon>
        <taxon>metagenomes</taxon>
        <taxon>ecological metagenomes</taxon>
    </lineage>
</organism>
<dbReference type="AlphaFoldDB" id="A0A645IJ69"/>
<proteinExistence type="predicted"/>
<sequence length="83" mass="9540">MINFLFQNKSGKVNSLYKTVIRRFVRVPIGIKGCDDIRQLASTSGVIILIQGLNKFFIEIVRFFGRLIPRQTFAHDEFPELAP</sequence>
<evidence type="ECO:0000313" key="1">
    <source>
        <dbReference type="EMBL" id="MPN51335.1"/>
    </source>
</evidence>
<protein>
    <submittedName>
        <fullName evidence="1">Uncharacterized protein</fullName>
    </submittedName>
</protein>
<reference evidence="1" key="1">
    <citation type="submission" date="2019-08" db="EMBL/GenBank/DDBJ databases">
        <authorList>
            <person name="Kucharzyk K."/>
            <person name="Murdoch R.W."/>
            <person name="Higgins S."/>
            <person name="Loffler F."/>
        </authorList>
    </citation>
    <scope>NUCLEOTIDE SEQUENCE</scope>
</reference>
<name>A0A645IJ69_9ZZZZ</name>
<comment type="caution">
    <text evidence="1">The sequence shown here is derived from an EMBL/GenBank/DDBJ whole genome shotgun (WGS) entry which is preliminary data.</text>
</comment>
<accession>A0A645IJ69</accession>
<dbReference type="EMBL" id="VSSQ01116339">
    <property type="protein sequence ID" value="MPN51335.1"/>
    <property type="molecule type" value="Genomic_DNA"/>
</dbReference>